<dbReference type="OrthoDB" id="10255048at2759"/>
<evidence type="ECO:0000256" key="1">
    <source>
        <dbReference type="ARBA" id="ARBA00004245"/>
    </source>
</evidence>
<evidence type="ECO:0000256" key="7">
    <source>
        <dbReference type="SAM" id="Coils"/>
    </source>
</evidence>
<accession>A0A8J2M5P1</accession>
<gene>
    <name evidence="10" type="ORF">AFUS01_LOCUS42955</name>
</gene>
<reference evidence="10" key="1">
    <citation type="submission" date="2021-06" db="EMBL/GenBank/DDBJ databases">
        <authorList>
            <person name="Hodson N. C."/>
            <person name="Mongue J. A."/>
            <person name="Jaron S. K."/>
        </authorList>
    </citation>
    <scope>NUCLEOTIDE SEQUENCE</scope>
</reference>
<evidence type="ECO:0000256" key="4">
    <source>
        <dbReference type="ARBA" id="ARBA00022553"/>
    </source>
</evidence>
<dbReference type="Proteomes" id="UP000708208">
    <property type="component" value="Unassembled WGS sequence"/>
</dbReference>
<evidence type="ECO:0000256" key="2">
    <source>
        <dbReference type="ARBA" id="ARBA00009423"/>
    </source>
</evidence>
<feature type="domain" description="Transforming acidic coiled-coil-containing protein C-terminal" evidence="9">
    <location>
        <begin position="196"/>
        <end position="396"/>
    </location>
</feature>
<proteinExistence type="inferred from homology"/>
<evidence type="ECO:0000256" key="8">
    <source>
        <dbReference type="SAM" id="MobiDB-lite"/>
    </source>
</evidence>
<keyword evidence="11" id="KW-1185">Reference proteome</keyword>
<feature type="coiled-coil region" evidence="7">
    <location>
        <begin position="210"/>
        <end position="299"/>
    </location>
</feature>
<keyword evidence="6" id="KW-0206">Cytoskeleton</keyword>
<protein>
    <recommendedName>
        <fullName evidence="9">Transforming acidic coiled-coil-containing protein C-terminal domain-containing protein</fullName>
    </recommendedName>
</protein>
<keyword evidence="4" id="KW-0597">Phosphoprotein</keyword>
<feature type="compositionally biased region" description="Basic and acidic residues" evidence="8">
    <location>
        <begin position="137"/>
        <end position="150"/>
    </location>
</feature>
<dbReference type="PANTHER" id="PTHR13924:SF10">
    <property type="entry name" value="TRANSFORMING ACIDIC COILED-COIL PROTEIN, ISOFORM K"/>
    <property type="match status" value="1"/>
</dbReference>
<dbReference type="EMBL" id="CAJVCH010569836">
    <property type="protein sequence ID" value="CAG7833316.1"/>
    <property type="molecule type" value="Genomic_DNA"/>
</dbReference>
<dbReference type="Pfam" id="PF05010">
    <property type="entry name" value="TACC_C"/>
    <property type="match status" value="1"/>
</dbReference>
<dbReference type="InterPro" id="IPR007707">
    <property type="entry name" value="TACC_C"/>
</dbReference>
<dbReference type="AlphaFoldDB" id="A0A8J2M5P1"/>
<keyword evidence="5 7" id="KW-0175">Coiled coil</keyword>
<evidence type="ECO:0000256" key="6">
    <source>
        <dbReference type="ARBA" id="ARBA00023212"/>
    </source>
</evidence>
<evidence type="ECO:0000313" key="10">
    <source>
        <dbReference type="EMBL" id="CAG7833316.1"/>
    </source>
</evidence>
<keyword evidence="3" id="KW-0963">Cytoplasm</keyword>
<feature type="region of interest" description="Disordered" evidence="8">
    <location>
        <begin position="98"/>
        <end position="118"/>
    </location>
</feature>
<evidence type="ECO:0000256" key="3">
    <source>
        <dbReference type="ARBA" id="ARBA00022490"/>
    </source>
</evidence>
<dbReference type="PANTHER" id="PTHR13924">
    <property type="entry name" value="TRANSFORMING ACIDIC COILED-COIL CONTAINING PROTEIN 1/2"/>
    <property type="match status" value="1"/>
</dbReference>
<dbReference type="GO" id="GO:0005856">
    <property type="term" value="C:cytoskeleton"/>
    <property type="evidence" value="ECO:0007669"/>
    <property type="project" value="UniProtKB-SubCell"/>
</dbReference>
<evidence type="ECO:0000256" key="5">
    <source>
        <dbReference type="ARBA" id="ARBA00023054"/>
    </source>
</evidence>
<organism evidence="10 11">
    <name type="scientific">Allacma fusca</name>
    <dbReference type="NCBI Taxonomy" id="39272"/>
    <lineage>
        <taxon>Eukaryota</taxon>
        <taxon>Metazoa</taxon>
        <taxon>Ecdysozoa</taxon>
        <taxon>Arthropoda</taxon>
        <taxon>Hexapoda</taxon>
        <taxon>Collembola</taxon>
        <taxon>Symphypleona</taxon>
        <taxon>Sminthuridae</taxon>
        <taxon>Allacma</taxon>
    </lineage>
</organism>
<comment type="caution">
    <text evidence="10">The sequence shown here is derived from an EMBL/GenBank/DDBJ whole genome shotgun (WGS) entry which is preliminary data.</text>
</comment>
<dbReference type="InterPro" id="IPR039915">
    <property type="entry name" value="TACC"/>
</dbReference>
<evidence type="ECO:0000259" key="9">
    <source>
        <dbReference type="Pfam" id="PF05010"/>
    </source>
</evidence>
<dbReference type="GO" id="GO:0007052">
    <property type="term" value="P:mitotic spindle organization"/>
    <property type="evidence" value="ECO:0007669"/>
    <property type="project" value="InterPro"/>
</dbReference>
<dbReference type="GO" id="GO:0005737">
    <property type="term" value="C:cytoplasm"/>
    <property type="evidence" value="ECO:0007669"/>
    <property type="project" value="TreeGrafter"/>
</dbReference>
<sequence>MEDECLAPQEISFTTPFKKAFGHVGNGNGNDSYDGRALNGNDSDLDFLDNFQHLALSEKKGKAVQQEEVSGDLEVDSGMGVAESKENVQEEIPSFVNFGDAPAHHHHHSSSPKSPIITSPVQVAPKKLRTPEFIEDTPVKDCPQEPERFSVPDAPKPQKLPLARPVVQSTPEPVLISSRTPNPELKRLQDQLLQQERDFLAQVAKQDELVKEKELQLDAIYKKIDALQDQKDKPSKLKKYEAKIAALSTELETLQAMLVQAEAGNVEVINEREQYYADLRNVENAYTDLMGKYQRAMENMSVFRSTEDDLKCRDEDIQEKIQKRDHKYDMLKNQVQESVEAMYQEYDTKFVEKKHENENLRVRLMRLEMRVNTLENDLEQKTRENAQLHTLCDEIISGKVSR</sequence>
<feature type="region of interest" description="Disordered" evidence="8">
    <location>
        <begin position="137"/>
        <end position="159"/>
    </location>
</feature>
<comment type="subcellular location">
    <subcellularLocation>
        <location evidence="1">Cytoplasm</location>
        <location evidence="1">Cytoskeleton</location>
    </subcellularLocation>
</comment>
<evidence type="ECO:0000313" key="11">
    <source>
        <dbReference type="Proteomes" id="UP000708208"/>
    </source>
</evidence>
<name>A0A8J2M5P1_9HEXA</name>
<comment type="similarity">
    <text evidence="2">Belongs to the TACC family.</text>
</comment>
<feature type="coiled-coil region" evidence="7">
    <location>
        <begin position="350"/>
        <end position="391"/>
    </location>
</feature>